<evidence type="ECO:0000259" key="1">
    <source>
        <dbReference type="Pfam" id="PF00391"/>
    </source>
</evidence>
<dbReference type="InterPro" id="IPR008279">
    <property type="entry name" value="PEP-util_enz_mobile_dom"/>
</dbReference>
<dbReference type="InterPro" id="IPR036637">
    <property type="entry name" value="Phosphohistidine_dom_sf"/>
</dbReference>
<name>A0A419SK76_9BACL</name>
<gene>
    <name evidence="2" type="ORF">BEP19_08580</name>
</gene>
<dbReference type="Gene3D" id="3.50.30.10">
    <property type="entry name" value="Phosphohistidine domain"/>
    <property type="match status" value="1"/>
</dbReference>
<accession>A0A419SK76</accession>
<evidence type="ECO:0000313" key="2">
    <source>
        <dbReference type="EMBL" id="RKD24434.1"/>
    </source>
</evidence>
<dbReference type="OrthoDB" id="9765468at2"/>
<dbReference type="EMBL" id="MCHY01000008">
    <property type="protein sequence ID" value="RKD24434.1"/>
    <property type="molecule type" value="Genomic_DNA"/>
</dbReference>
<evidence type="ECO:0000313" key="3">
    <source>
        <dbReference type="Proteomes" id="UP000284219"/>
    </source>
</evidence>
<comment type="caution">
    <text evidence="2">The sequence shown here is derived from an EMBL/GenBank/DDBJ whole genome shotgun (WGS) entry which is preliminary data.</text>
</comment>
<dbReference type="AlphaFoldDB" id="A0A419SK76"/>
<organism evidence="2 3">
    <name type="scientific">Ammoniphilus oxalaticus</name>
    <dbReference type="NCBI Taxonomy" id="66863"/>
    <lineage>
        <taxon>Bacteria</taxon>
        <taxon>Bacillati</taxon>
        <taxon>Bacillota</taxon>
        <taxon>Bacilli</taxon>
        <taxon>Bacillales</taxon>
        <taxon>Paenibacillaceae</taxon>
        <taxon>Aneurinibacillus group</taxon>
        <taxon>Ammoniphilus</taxon>
    </lineage>
</organism>
<proteinExistence type="predicted"/>
<dbReference type="PANTHER" id="PTHR43615:SF1">
    <property type="entry name" value="PPDK_N DOMAIN-CONTAINING PROTEIN"/>
    <property type="match status" value="1"/>
</dbReference>
<protein>
    <recommendedName>
        <fullName evidence="1">PEP-utilising enzyme mobile domain-containing protein</fullName>
    </recommendedName>
</protein>
<dbReference type="SUPFAM" id="SSF52009">
    <property type="entry name" value="Phosphohistidine domain"/>
    <property type="match status" value="1"/>
</dbReference>
<dbReference type="Pfam" id="PF00391">
    <property type="entry name" value="PEP-utilizers"/>
    <property type="match status" value="1"/>
</dbReference>
<dbReference type="PANTHER" id="PTHR43615">
    <property type="entry name" value="PHOSPHOENOLPYRUVATE SYNTHASE-RELATED"/>
    <property type="match status" value="1"/>
</dbReference>
<dbReference type="GO" id="GO:0016772">
    <property type="term" value="F:transferase activity, transferring phosphorus-containing groups"/>
    <property type="evidence" value="ECO:0007669"/>
    <property type="project" value="InterPro"/>
</dbReference>
<dbReference type="Proteomes" id="UP000284219">
    <property type="component" value="Unassembled WGS sequence"/>
</dbReference>
<sequence length="536" mass="60678">MKFERDQLFLTEEHKQQGYWIQDDLHLPYPLTPLFASFQTNAMREGTARAFETIKSPMKQFYTKIERGYLYQMVKPYDGPMEQRMKEHQEAVAERFGRNHELLEHYVLTELLPVYARLDAFRQTDFTREQAIEQCQQLYLFYLRAWEIHFEIVMPGGALLSKLEALYCELSGADDGAVIYEWLVGMMNKTLETDRAMWKLADQVKGSAELTRLFDETDPAELIDRLAEVAQGPAFLASLATFLDDYGYQATHPHEFVAKTWIEDPTPVLTIVAQYAQKEYDFDAEFAKLVEKRENAFEAVVATFPDGEKKQRFLQLYEWALASCSVDEDHHFYIDAMLPAKSRLFFIAVGQKLVEAGALREANDICFLYLDEVIDLLAEPIAIEDRIVERKQDWEANRLYKPIPSYGTAPTRSNKAAERMSGGKQAEVEGNQFKGYAASQGTYTGQVKVIHDPSEFSAVEQGDVLVCRTTTPTWTALFSIVGAVVTDAGGILCHAATVAREYQLPAVVGSKVGTSLLQDGQTVTVDGAKGLVIIHE</sequence>
<feature type="domain" description="PEP-utilising enzyme mobile" evidence="1">
    <location>
        <begin position="460"/>
        <end position="530"/>
    </location>
</feature>
<dbReference type="RefSeq" id="WP_120189732.1">
    <property type="nucleotide sequence ID" value="NZ_MCHY01000008.1"/>
</dbReference>
<reference evidence="2 3" key="1">
    <citation type="submission" date="2016-08" db="EMBL/GenBank/DDBJ databases">
        <title>Novel Firmicute Genomes.</title>
        <authorList>
            <person name="Poppleton D.I."/>
            <person name="Gribaldo S."/>
        </authorList>
    </citation>
    <scope>NUCLEOTIDE SEQUENCE [LARGE SCALE GENOMIC DNA]</scope>
    <source>
        <strain evidence="2 3">RAOx-1</strain>
    </source>
</reference>
<keyword evidence="3" id="KW-1185">Reference proteome</keyword>
<dbReference type="InterPro" id="IPR051549">
    <property type="entry name" value="PEP_Utilizing_Enz"/>
</dbReference>